<dbReference type="InterPro" id="IPR011008">
    <property type="entry name" value="Dimeric_a/b-barrel"/>
</dbReference>
<dbReference type="SUPFAM" id="SSF54909">
    <property type="entry name" value="Dimeric alpha+beta barrel"/>
    <property type="match status" value="1"/>
</dbReference>
<feature type="domain" description="YCII-related" evidence="2">
    <location>
        <begin position="3"/>
        <end position="116"/>
    </location>
</feature>
<sequence length="118" mass="12542">MAKYLLLIYGDEQLWQAMSAEEIKNLQEGHAAFAAAAGDAILGGHELEPSITATSLRGQTSGRSRLTDGAFLETKEVLGGYYVVEATDLDAAIALAEKLPELSAAHSGVEIRPIREGN</sequence>
<dbReference type="AlphaFoldDB" id="A0A9X2G9G4"/>
<dbReference type="PANTHER" id="PTHR35174">
    <property type="entry name" value="BLL7171 PROTEIN-RELATED"/>
    <property type="match status" value="1"/>
</dbReference>
<evidence type="ECO:0000259" key="2">
    <source>
        <dbReference type="Pfam" id="PF03795"/>
    </source>
</evidence>
<organism evidence="3 4">
    <name type="scientific">Nonomuraea thailandensis</name>
    <dbReference type="NCBI Taxonomy" id="1188745"/>
    <lineage>
        <taxon>Bacteria</taxon>
        <taxon>Bacillati</taxon>
        <taxon>Actinomycetota</taxon>
        <taxon>Actinomycetes</taxon>
        <taxon>Streptosporangiales</taxon>
        <taxon>Streptosporangiaceae</taxon>
        <taxon>Nonomuraea</taxon>
    </lineage>
</organism>
<evidence type="ECO:0000256" key="1">
    <source>
        <dbReference type="ARBA" id="ARBA00007689"/>
    </source>
</evidence>
<dbReference type="RefSeq" id="WP_253739694.1">
    <property type="nucleotide sequence ID" value="NZ_BAABKA010000052.1"/>
</dbReference>
<reference evidence="3" key="1">
    <citation type="submission" date="2022-06" db="EMBL/GenBank/DDBJ databases">
        <title>Sequencing the genomes of 1000 actinobacteria strains.</title>
        <authorList>
            <person name="Klenk H.-P."/>
        </authorList>
    </citation>
    <scope>NUCLEOTIDE SEQUENCE</scope>
    <source>
        <strain evidence="3">DSM 46694</strain>
    </source>
</reference>
<keyword evidence="4" id="KW-1185">Reference proteome</keyword>
<comment type="caution">
    <text evidence="3">The sequence shown here is derived from an EMBL/GenBank/DDBJ whole genome shotgun (WGS) entry which is preliminary data.</text>
</comment>
<comment type="similarity">
    <text evidence="1">Belongs to the YciI family.</text>
</comment>
<dbReference type="Gene3D" id="3.30.70.1060">
    <property type="entry name" value="Dimeric alpha+beta barrel"/>
    <property type="match status" value="1"/>
</dbReference>
<gene>
    <name evidence="3" type="ORF">HD597_000259</name>
</gene>
<protein>
    <recommendedName>
        <fullName evidence="2">YCII-related domain-containing protein</fullName>
    </recommendedName>
</protein>
<dbReference type="Pfam" id="PF03795">
    <property type="entry name" value="YCII"/>
    <property type="match status" value="1"/>
</dbReference>
<dbReference type="Proteomes" id="UP001139648">
    <property type="component" value="Unassembled WGS sequence"/>
</dbReference>
<evidence type="ECO:0000313" key="3">
    <source>
        <dbReference type="EMBL" id="MCP2353239.1"/>
    </source>
</evidence>
<evidence type="ECO:0000313" key="4">
    <source>
        <dbReference type="Proteomes" id="UP001139648"/>
    </source>
</evidence>
<accession>A0A9X2G9G4</accession>
<proteinExistence type="inferred from homology"/>
<dbReference type="EMBL" id="JAMZEB010000001">
    <property type="protein sequence ID" value="MCP2353239.1"/>
    <property type="molecule type" value="Genomic_DNA"/>
</dbReference>
<dbReference type="InterPro" id="IPR005545">
    <property type="entry name" value="YCII"/>
</dbReference>
<dbReference type="PANTHER" id="PTHR35174:SF3">
    <property type="entry name" value="BLL7171 PROTEIN"/>
    <property type="match status" value="1"/>
</dbReference>
<name>A0A9X2G9G4_9ACTN</name>